<feature type="chain" id="PRO_5040374014" evidence="2">
    <location>
        <begin position="22"/>
        <end position="204"/>
    </location>
</feature>
<name>A0A9Q0DXB8_9TELE</name>
<organism evidence="3 4">
    <name type="scientific">Muraenolepis orangiensis</name>
    <name type="common">Patagonian moray cod</name>
    <dbReference type="NCBI Taxonomy" id="630683"/>
    <lineage>
        <taxon>Eukaryota</taxon>
        <taxon>Metazoa</taxon>
        <taxon>Chordata</taxon>
        <taxon>Craniata</taxon>
        <taxon>Vertebrata</taxon>
        <taxon>Euteleostomi</taxon>
        <taxon>Actinopterygii</taxon>
        <taxon>Neopterygii</taxon>
        <taxon>Teleostei</taxon>
        <taxon>Neoteleostei</taxon>
        <taxon>Acanthomorphata</taxon>
        <taxon>Zeiogadaria</taxon>
        <taxon>Gadariae</taxon>
        <taxon>Gadiformes</taxon>
        <taxon>Muraenolepidoidei</taxon>
        <taxon>Muraenolepididae</taxon>
        <taxon>Muraenolepis</taxon>
    </lineage>
</organism>
<feature type="signal peptide" evidence="2">
    <location>
        <begin position="1"/>
        <end position="21"/>
    </location>
</feature>
<dbReference type="Proteomes" id="UP001148018">
    <property type="component" value="Unassembled WGS sequence"/>
</dbReference>
<dbReference type="EMBL" id="JANIIK010000111">
    <property type="protein sequence ID" value="KAJ3594905.1"/>
    <property type="molecule type" value="Genomic_DNA"/>
</dbReference>
<keyword evidence="2" id="KW-0732">Signal</keyword>
<keyword evidence="4" id="KW-1185">Reference proteome</keyword>
<reference evidence="3" key="1">
    <citation type="submission" date="2022-07" db="EMBL/GenBank/DDBJ databases">
        <title>Chromosome-level genome of Muraenolepis orangiensis.</title>
        <authorList>
            <person name="Kim J."/>
        </authorList>
    </citation>
    <scope>NUCLEOTIDE SEQUENCE</scope>
    <source>
        <strain evidence="3">KU_S4_2022</strain>
        <tissue evidence="3">Muscle</tissue>
    </source>
</reference>
<dbReference type="AlphaFoldDB" id="A0A9Q0DXB8"/>
<comment type="caution">
    <text evidence="3">The sequence shown here is derived from an EMBL/GenBank/DDBJ whole genome shotgun (WGS) entry which is preliminary data.</text>
</comment>
<feature type="region of interest" description="Disordered" evidence="1">
    <location>
        <begin position="81"/>
        <end position="104"/>
    </location>
</feature>
<evidence type="ECO:0000256" key="1">
    <source>
        <dbReference type="SAM" id="MobiDB-lite"/>
    </source>
</evidence>
<accession>A0A9Q0DXB8</accession>
<evidence type="ECO:0000313" key="4">
    <source>
        <dbReference type="Proteomes" id="UP001148018"/>
    </source>
</evidence>
<gene>
    <name evidence="3" type="ORF">NHX12_004210</name>
</gene>
<evidence type="ECO:0000256" key="2">
    <source>
        <dbReference type="SAM" id="SignalP"/>
    </source>
</evidence>
<sequence>MLVIIGCRLLFFFMIRKKSKTLPQSNRPGYMLLYPLVTPHPPPTIMSHTSLNVTAMVTEWNDCQRGIYHRTIPEEDERRLLPPITWSGGGRESGGGEEEEEEEESCVHAHAIGTLLLDGDGNRSAVERNLHCPHAPLILSRWSRQPPGHVDRGGRSFLPRLWWRRVALRTPAVSRKSLTLRTLFQYGEEPFVVARVTLTSLWRL</sequence>
<proteinExistence type="predicted"/>
<feature type="compositionally biased region" description="Acidic residues" evidence="1">
    <location>
        <begin position="95"/>
        <end position="104"/>
    </location>
</feature>
<evidence type="ECO:0000313" key="3">
    <source>
        <dbReference type="EMBL" id="KAJ3594905.1"/>
    </source>
</evidence>
<protein>
    <submittedName>
        <fullName evidence="3">Uncharacterized protein</fullName>
    </submittedName>
</protein>